<organism evidence="2 3">
    <name type="scientific">Puccinia striiformis</name>
    <dbReference type="NCBI Taxonomy" id="27350"/>
    <lineage>
        <taxon>Eukaryota</taxon>
        <taxon>Fungi</taxon>
        <taxon>Dikarya</taxon>
        <taxon>Basidiomycota</taxon>
        <taxon>Pucciniomycotina</taxon>
        <taxon>Pucciniomycetes</taxon>
        <taxon>Pucciniales</taxon>
        <taxon>Pucciniaceae</taxon>
        <taxon>Puccinia</taxon>
    </lineage>
</organism>
<dbReference type="EMBL" id="PKSM01000460">
    <property type="protein sequence ID" value="POV94799.1"/>
    <property type="molecule type" value="Genomic_DNA"/>
</dbReference>
<dbReference type="VEuPathDB" id="FungiDB:PSHT_16030"/>
<name>A0A2S4UBZ7_9BASI</name>
<feature type="transmembrane region" description="Helical" evidence="1">
    <location>
        <begin position="285"/>
        <end position="308"/>
    </location>
</feature>
<keyword evidence="3" id="KW-1185">Reference proteome</keyword>
<evidence type="ECO:0000313" key="2">
    <source>
        <dbReference type="EMBL" id="POV94799.1"/>
    </source>
</evidence>
<dbReference type="AlphaFoldDB" id="A0A2S4UBZ7"/>
<dbReference type="VEuPathDB" id="FungiDB:PSTT_11113"/>
<sequence>MEDPPRRLGKVLTGTQTHIDQPTATTTNNQLFDPIINPLTMNCALFYVACFLAVPQSAFALRTVALRVEVTHEAAAKGQSEQNGWGNSCNLYYTRHLRKCFPQPSRSLRGLGLYLKDAPEAGKNTPITRGRYCRGARRKELKLCSGSDTYLHCSSPLMISTPADSMGYFVRPYLFTTTSTKNKGGSSRTRQIVPPWLFNTFVSATITAVILGQIPLIVLLSRSIHKFRNQFDVSDLLFQQAASMSSSTTQDSDSGSEVAVQAILNLTILEKKVLQKPIISSIYRLYHFMMSFNILVYAVSAGFLLNALRSQKNTLSSALENRKVLRLIQESARRRPKLVTAAKAGCFAREEEEVPGSTTRSPVL</sequence>
<protein>
    <submittedName>
        <fullName evidence="2">Uncharacterized protein</fullName>
    </submittedName>
</protein>
<gene>
    <name evidence="2" type="ORF">PSHT_16030</name>
</gene>
<keyword evidence="1" id="KW-0812">Transmembrane</keyword>
<dbReference type="Proteomes" id="UP000238274">
    <property type="component" value="Unassembled WGS sequence"/>
</dbReference>
<proteinExistence type="predicted"/>
<keyword evidence="1" id="KW-0472">Membrane</keyword>
<reference evidence="3" key="2">
    <citation type="journal article" date="2018" name="BMC Genomics">
        <title>Genomic insights into host adaptation between the wheat stripe rust pathogen (Puccinia striiformis f. sp. tritici) and the barley stripe rust pathogen (Puccinia striiformis f. sp. hordei).</title>
        <authorList>
            <person name="Xia C."/>
            <person name="Wang M."/>
            <person name="Yin C."/>
            <person name="Cornejo O.E."/>
            <person name="Hulbert S.H."/>
            <person name="Chen X."/>
        </authorList>
    </citation>
    <scope>NUCLEOTIDE SEQUENCE [LARGE SCALE GENOMIC DNA]</scope>
    <source>
        <strain evidence="3">93TX-2</strain>
    </source>
</reference>
<reference evidence="3" key="3">
    <citation type="journal article" date="2018" name="Mol. Plant Microbe Interact.">
        <title>Genome sequence resources for the wheat stripe rust pathogen (Puccinia striiformis f. sp. tritici) and the barley stripe rust pathogen (Puccinia striiformis f. sp. hordei).</title>
        <authorList>
            <person name="Xia C."/>
            <person name="Wang M."/>
            <person name="Yin C."/>
            <person name="Cornejo O.E."/>
            <person name="Hulbert S.H."/>
            <person name="Chen X."/>
        </authorList>
    </citation>
    <scope>NUCLEOTIDE SEQUENCE [LARGE SCALE GENOMIC DNA]</scope>
    <source>
        <strain evidence="3">93TX-2</strain>
    </source>
</reference>
<dbReference type="VEuPathDB" id="FungiDB:PSTT_11112"/>
<keyword evidence="1" id="KW-1133">Transmembrane helix</keyword>
<evidence type="ECO:0000313" key="3">
    <source>
        <dbReference type="Proteomes" id="UP000238274"/>
    </source>
</evidence>
<evidence type="ECO:0000256" key="1">
    <source>
        <dbReference type="SAM" id="Phobius"/>
    </source>
</evidence>
<comment type="caution">
    <text evidence="2">The sequence shown here is derived from an EMBL/GenBank/DDBJ whole genome shotgun (WGS) entry which is preliminary data.</text>
</comment>
<feature type="transmembrane region" description="Helical" evidence="1">
    <location>
        <begin position="196"/>
        <end position="220"/>
    </location>
</feature>
<accession>A0A2S4UBZ7</accession>
<reference evidence="2 3" key="1">
    <citation type="submission" date="2017-12" db="EMBL/GenBank/DDBJ databases">
        <title>Gene loss provides genomic basis for host adaptation in cereal stripe rust fungi.</title>
        <authorList>
            <person name="Xia C."/>
        </authorList>
    </citation>
    <scope>NUCLEOTIDE SEQUENCE [LARGE SCALE GENOMIC DNA]</scope>
    <source>
        <strain evidence="2 3">93TX-2</strain>
    </source>
</reference>